<dbReference type="Pfam" id="PF01529">
    <property type="entry name" value="DHHC"/>
    <property type="match status" value="1"/>
</dbReference>
<keyword evidence="5 7" id="KW-0472">Membrane</keyword>
<keyword evidence="2 7" id="KW-0808">Transferase</keyword>
<dbReference type="OMA" id="GTHHCSW"/>
<feature type="transmembrane region" description="Helical" evidence="7">
    <location>
        <begin position="42"/>
        <end position="67"/>
    </location>
</feature>
<feature type="transmembrane region" description="Helical" evidence="7">
    <location>
        <begin position="87"/>
        <end position="110"/>
    </location>
</feature>
<sequence>MANIIVFLVGAFSFVIVCGAVVFQILPRLFPKIRQKLPAQNVISYIQTVPILFMFASLVFLFLYSYLQSHVGKDAYFTVLGWAHILWVAYDVANVVFNYLCAVLIVPGYPQTQEEFQRERSFIKKYEMCAKCNRIRNFGTHHCSWCHKCVRMMCHHCPFTNNCVGLKNYVYYYSFLGYAFVGMIYACYLGYFPFASCYKYLGASFMSEFLNHGQFDGLHRYTDFKSKISEHVNATEMCQEMGEYIVVLAPVVVITIFMGLLFGFQTLLLLSDLSIVDFYEVMGRSSSVTDFLRSLYVSITKKKKTRFWKLVYAQKSRWWKFFIPSFIDVDVDKLETKMDM</sequence>
<comment type="similarity">
    <text evidence="7">Belongs to the DHHC palmitoyltransferase family.</text>
</comment>
<comment type="subcellular location">
    <subcellularLocation>
        <location evidence="1">Membrane</location>
        <topology evidence="1">Multi-pass membrane protein</topology>
    </subcellularLocation>
</comment>
<protein>
    <recommendedName>
        <fullName evidence="7">Palmitoyltransferase</fullName>
        <ecNumber evidence="7">2.3.1.225</ecNumber>
    </recommendedName>
</protein>
<evidence type="ECO:0000256" key="4">
    <source>
        <dbReference type="ARBA" id="ARBA00022989"/>
    </source>
</evidence>
<feature type="transmembrane region" description="Helical" evidence="7">
    <location>
        <begin position="170"/>
        <end position="191"/>
    </location>
</feature>
<organism evidence="9 10">
    <name type="scientific">Exaiptasia diaphana</name>
    <name type="common">Tropical sea anemone</name>
    <name type="synonym">Aiptasia pulchella</name>
    <dbReference type="NCBI Taxonomy" id="2652724"/>
    <lineage>
        <taxon>Eukaryota</taxon>
        <taxon>Metazoa</taxon>
        <taxon>Cnidaria</taxon>
        <taxon>Anthozoa</taxon>
        <taxon>Hexacorallia</taxon>
        <taxon>Actiniaria</taxon>
        <taxon>Aiptasiidae</taxon>
        <taxon>Exaiptasia</taxon>
    </lineage>
</organism>
<evidence type="ECO:0000313" key="9">
    <source>
        <dbReference type="EnsemblMetazoa" id="XP_020892560.1"/>
    </source>
</evidence>
<dbReference type="AlphaFoldDB" id="A0A913WQG8"/>
<feature type="transmembrane region" description="Helical" evidence="7">
    <location>
        <begin position="244"/>
        <end position="270"/>
    </location>
</feature>
<evidence type="ECO:0000256" key="5">
    <source>
        <dbReference type="ARBA" id="ARBA00023136"/>
    </source>
</evidence>
<dbReference type="OrthoDB" id="331948at2759"/>
<accession>A0A913WQG8</accession>
<reference evidence="9" key="1">
    <citation type="submission" date="2022-11" db="UniProtKB">
        <authorList>
            <consortium name="EnsemblMetazoa"/>
        </authorList>
    </citation>
    <scope>IDENTIFICATION</scope>
</reference>
<evidence type="ECO:0000256" key="7">
    <source>
        <dbReference type="RuleBase" id="RU079119"/>
    </source>
</evidence>
<dbReference type="GO" id="GO:0016020">
    <property type="term" value="C:membrane"/>
    <property type="evidence" value="ECO:0007669"/>
    <property type="project" value="UniProtKB-SubCell"/>
</dbReference>
<evidence type="ECO:0000256" key="2">
    <source>
        <dbReference type="ARBA" id="ARBA00022679"/>
    </source>
</evidence>
<feature type="domain" description="Palmitoyltransferase DHHC" evidence="8">
    <location>
        <begin position="125"/>
        <end position="274"/>
    </location>
</feature>
<dbReference type="InterPro" id="IPR001594">
    <property type="entry name" value="Palmitoyltrfase_DHHC"/>
</dbReference>
<name>A0A913WQG8_EXADI</name>
<evidence type="ECO:0000256" key="1">
    <source>
        <dbReference type="ARBA" id="ARBA00004141"/>
    </source>
</evidence>
<keyword evidence="6 7" id="KW-0012">Acyltransferase</keyword>
<dbReference type="KEGG" id="epa:110231841"/>
<keyword evidence="10" id="KW-1185">Reference proteome</keyword>
<dbReference type="EnsemblMetazoa" id="XM_021036901.2">
    <property type="protein sequence ID" value="XP_020892560.1"/>
    <property type="gene ID" value="LOC110231841"/>
</dbReference>
<dbReference type="EC" id="2.3.1.225" evidence="7"/>
<comment type="domain">
    <text evidence="7">The DHHC domain is required for palmitoyltransferase activity.</text>
</comment>
<evidence type="ECO:0000259" key="8">
    <source>
        <dbReference type="Pfam" id="PF01529"/>
    </source>
</evidence>
<evidence type="ECO:0000256" key="6">
    <source>
        <dbReference type="ARBA" id="ARBA00023315"/>
    </source>
</evidence>
<dbReference type="RefSeq" id="XP_020892560.1">
    <property type="nucleotide sequence ID" value="XM_021036901.2"/>
</dbReference>
<keyword evidence="4 7" id="KW-1133">Transmembrane helix</keyword>
<evidence type="ECO:0000313" key="10">
    <source>
        <dbReference type="Proteomes" id="UP000887567"/>
    </source>
</evidence>
<proteinExistence type="inferred from homology"/>
<dbReference type="GeneID" id="110231841"/>
<dbReference type="InterPro" id="IPR039859">
    <property type="entry name" value="PFA4/ZDH16/20/ERF2-like"/>
</dbReference>
<comment type="catalytic activity">
    <reaction evidence="7">
        <text>L-cysteinyl-[protein] + hexadecanoyl-CoA = S-hexadecanoyl-L-cysteinyl-[protein] + CoA</text>
        <dbReference type="Rhea" id="RHEA:36683"/>
        <dbReference type="Rhea" id="RHEA-COMP:10131"/>
        <dbReference type="Rhea" id="RHEA-COMP:11032"/>
        <dbReference type="ChEBI" id="CHEBI:29950"/>
        <dbReference type="ChEBI" id="CHEBI:57287"/>
        <dbReference type="ChEBI" id="CHEBI:57379"/>
        <dbReference type="ChEBI" id="CHEBI:74151"/>
        <dbReference type="EC" id="2.3.1.225"/>
    </reaction>
</comment>
<dbReference type="Proteomes" id="UP000887567">
    <property type="component" value="Unplaced"/>
</dbReference>
<dbReference type="GO" id="GO:0019706">
    <property type="term" value="F:protein-cysteine S-palmitoyltransferase activity"/>
    <property type="evidence" value="ECO:0007669"/>
    <property type="project" value="UniProtKB-EC"/>
</dbReference>
<dbReference type="PROSITE" id="PS50216">
    <property type="entry name" value="DHHC"/>
    <property type="match status" value="1"/>
</dbReference>
<evidence type="ECO:0000256" key="3">
    <source>
        <dbReference type="ARBA" id="ARBA00022692"/>
    </source>
</evidence>
<keyword evidence="3 7" id="KW-0812">Transmembrane</keyword>
<feature type="transmembrane region" description="Helical" evidence="7">
    <location>
        <begin position="6"/>
        <end position="30"/>
    </location>
</feature>
<dbReference type="PANTHER" id="PTHR12246">
    <property type="entry name" value="PALMITOYLTRANSFERASE ZDHHC16"/>
    <property type="match status" value="1"/>
</dbReference>